<evidence type="ECO:0000313" key="2">
    <source>
        <dbReference type="EMBL" id="KDN88200.1"/>
    </source>
</evidence>
<feature type="chain" id="PRO_5001636633" description="Secreted protein" evidence="1">
    <location>
        <begin position="39"/>
        <end position="107"/>
    </location>
</feature>
<dbReference type="HOGENOM" id="CLU_2206506_0_0_11"/>
<evidence type="ECO:0000256" key="1">
    <source>
        <dbReference type="SAM" id="SignalP"/>
    </source>
</evidence>
<organism evidence="2 3">
    <name type="scientific">Kitasatospora cheerisanensis KCTC 2395</name>
    <dbReference type="NCBI Taxonomy" id="1348663"/>
    <lineage>
        <taxon>Bacteria</taxon>
        <taxon>Bacillati</taxon>
        <taxon>Actinomycetota</taxon>
        <taxon>Actinomycetes</taxon>
        <taxon>Kitasatosporales</taxon>
        <taxon>Streptomycetaceae</taxon>
        <taxon>Kitasatospora</taxon>
    </lineage>
</organism>
<dbReference type="eggNOG" id="ENOG5032FVJ">
    <property type="taxonomic scope" value="Bacteria"/>
</dbReference>
<gene>
    <name evidence="2" type="ORF">KCH_00500</name>
</gene>
<dbReference type="AlphaFoldDB" id="A0A066ZDM0"/>
<evidence type="ECO:0008006" key="4">
    <source>
        <dbReference type="Google" id="ProtNLM"/>
    </source>
</evidence>
<keyword evidence="1" id="KW-0732">Signal</keyword>
<name>A0A066ZDM0_9ACTN</name>
<comment type="caution">
    <text evidence="2">The sequence shown here is derived from an EMBL/GenBank/DDBJ whole genome shotgun (WGS) entry which is preliminary data.</text>
</comment>
<feature type="signal peptide" evidence="1">
    <location>
        <begin position="1"/>
        <end position="38"/>
    </location>
</feature>
<dbReference type="OrthoDB" id="3482644at2"/>
<evidence type="ECO:0000313" key="3">
    <source>
        <dbReference type="Proteomes" id="UP000027178"/>
    </source>
</evidence>
<keyword evidence="3" id="KW-1185">Reference proteome</keyword>
<dbReference type="RefSeq" id="WP_051652572.1">
    <property type="nucleotide sequence ID" value="NZ_KK853997.1"/>
</dbReference>
<proteinExistence type="predicted"/>
<dbReference type="Proteomes" id="UP000027178">
    <property type="component" value="Unassembled WGS sequence"/>
</dbReference>
<protein>
    <recommendedName>
        <fullName evidence="4">Secreted protein</fullName>
    </recommendedName>
</protein>
<accession>A0A066ZDM0</accession>
<reference evidence="2 3" key="1">
    <citation type="submission" date="2014-05" db="EMBL/GenBank/DDBJ databases">
        <title>Draft Genome Sequence of Kitasatospora cheerisanensis KCTC 2395.</title>
        <authorList>
            <person name="Nam D.H."/>
        </authorList>
    </citation>
    <scope>NUCLEOTIDE SEQUENCE [LARGE SCALE GENOMIC DNA]</scope>
    <source>
        <strain evidence="2 3">KCTC 2395</strain>
    </source>
</reference>
<dbReference type="EMBL" id="JNBY01000003">
    <property type="protein sequence ID" value="KDN88200.1"/>
    <property type="molecule type" value="Genomic_DNA"/>
</dbReference>
<dbReference type="PATRIC" id="fig|1348663.4.peg.35"/>
<sequence length="107" mass="11585">MPLLTRRTTKGVKGLRALAIGATAIAASLALSAGPAAAHVGNYPTYSWDSYKWSANVLVDYGQSRAATQCSNNKIYYGGWVGPGYWAFGWNCADYGATLVDFWIENR</sequence>